<comment type="similarity">
    <text evidence="19">Belongs to the protein kinase superfamily. Ser/Thr protein kinase family.</text>
</comment>
<dbReference type="Pfam" id="PF00069">
    <property type="entry name" value="Pkinase"/>
    <property type="match status" value="1"/>
</dbReference>
<gene>
    <name evidence="25" type="ORF">AQUCO_03900080v1</name>
</gene>
<keyword evidence="6" id="KW-0812">Transmembrane</keyword>
<dbReference type="FunFam" id="3.30.200.20:FF:000178">
    <property type="entry name" value="serine/threonine-protein kinase PBS1-like"/>
    <property type="match status" value="1"/>
</dbReference>
<dbReference type="Gene3D" id="2.90.10.30">
    <property type="match status" value="1"/>
</dbReference>
<evidence type="ECO:0000256" key="11">
    <source>
        <dbReference type="ARBA" id="ARBA00022840"/>
    </source>
</evidence>
<dbReference type="CDD" id="cd00028">
    <property type="entry name" value="B_lectin"/>
    <property type="match status" value="1"/>
</dbReference>
<feature type="domain" description="Protein kinase" evidence="22">
    <location>
        <begin position="514"/>
        <end position="787"/>
    </location>
</feature>
<name>A0A2G5CRT5_AQUCA</name>
<feature type="signal peptide" evidence="21">
    <location>
        <begin position="1"/>
        <end position="22"/>
    </location>
</feature>
<dbReference type="InterPro" id="IPR051343">
    <property type="entry name" value="G-type_lectin_kinases/EP1-like"/>
</dbReference>
<evidence type="ECO:0000256" key="21">
    <source>
        <dbReference type="SAM" id="SignalP"/>
    </source>
</evidence>
<dbReference type="PROSITE" id="PS00108">
    <property type="entry name" value="PROTEIN_KINASE_ST"/>
    <property type="match status" value="1"/>
</dbReference>
<dbReference type="SUPFAM" id="SSF56112">
    <property type="entry name" value="Protein kinase-like (PK-like)"/>
    <property type="match status" value="1"/>
</dbReference>
<keyword evidence="26" id="KW-1185">Reference proteome</keyword>
<dbReference type="FunFam" id="2.90.10.30:FF:000003">
    <property type="entry name" value="Os04g0303100 protein"/>
    <property type="match status" value="1"/>
</dbReference>
<evidence type="ECO:0000256" key="20">
    <source>
        <dbReference type="PROSITE-ProRule" id="PRU10141"/>
    </source>
</evidence>
<keyword evidence="4" id="KW-0597">Phosphoprotein</keyword>
<evidence type="ECO:0000313" key="26">
    <source>
        <dbReference type="Proteomes" id="UP000230069"/>
    </source>
</evidence>
<keyword evidence="10 19" id="KW-0418">Kinase</keyword>
<keyword evidence="5 19" id="KW-0808">Transferase</keyword>
<accession>A0A2G5CRT5</accession>
<keyword evidence="16" id="KW-0325">Glycoprotein</keyword>
<dbReference type="SMART" id="SM00220">
    <property type="entry name" value="S_TKc"/>
    <property type="match status" value="1"/>
</dbReference>
<dbReference type="PROSITE" id="PS50927">
    <property type="entry name" value="BULB_LECTIN"/>
    <property type="match status" value="1"/>
</dbReference>
<evidence type="ECO:0000256" key="5">
    <source>
        <dbReference type="ARBA" id="ARBA00022679"/>
    </source>
</evidence>
<evidence type="ECO:0000256" key="6">
    <source>
        <dbReference type="ARBA" id="ARBA00022692"/>
    </source>
</evidence>
<dbReference type="OrthoDB" id="4062651at2759"/>
<comment type="subcellular location">
    <subcellularLocation>
        <location evidence="1">Membrane</location>
        <topology evidence="1">Single-pass type I membrane protein</topology>
    </subcellularLocation>
</comment>
<evidence type="ECO:0000256" key="9">
    <source>
        <dbReference type="ARBA" id="ARBA00022741"/>
    </source>
</evidence>
<dbReference type="SMART" id="SM00108">
    <property type="entry name" value="B_lectin"/>
    <property type="match status" value="1"/>
</dbReference>
<keyword evidence="9 19" id="KW-0547">Nucleotide-binding</keyword>
<dbReference type="InterPro" id="IPR000719">
    <property type="entry name" value="Prot_kinase_dom"/>
</dbReference>
<dbReference type="PROSITE" id="PS50948">
    <property type="entry name" value="PAN"/>
    <property type="match status" value="1"/>
</dbReference>
<protein>
    <recommendedName>
        <fullName evidence="19">Receptor-like serine/threonine-protein kinase</fullName>
        <ecNumber evidence="19">2.7.11.1</ecNumber>
    </recommendedName>
</protein>
<evidence type="ECO:0000256" key="19">
    <source>
        <dbReference type="PIRNR" id="PIRNR000641"/>
    </source>
</evidence>
<evidence type="ECO:0000256" key="18">
    <source>
        <dbReference type="ARBA" id="ARBA00048679"/>
    </source>
</evidence>
<keyword evidence="7 21" id="KW-0732">Signal</keyword>
<dbReference type="PROSITE" id="PS00107">
    <property type="entry name" value="PROTEIN_KINASE_ATP"/>
    <property type="match status" value="1"/>
</dbReference>
<evidence type="ECO:0000259" key="22">
    <source>
        <dbReference type="PROSITE" id="PS50011"/>
    </source>
</evidence>
<dbReference type="Pfam" id="PF01453">
    <property type="entry name" value="B_lectin"/>
    <property type="match status" value="1"/>
</dbReference>
<dbReference type="AlphaFoldDB" id="A0A2G5CRT5"/>
<feature type="domain" description="Apple" evidence="24">
    <location>
        <begin position="352"/>
        <end position="432"/>
    </location>
</feature>
<dbReference type="InterPro" id="IPR003609">
    <property type="entry name" value="Pan_app"/>
</dbReference>
<evidence type="ECO:0000256" key="17">
    <source>
        <dbReference type="ARBA" id="ARBA00047899"/>
    </source>
</evidence>
<evidence type="ECO:0000259" key="23">
    <source>
        <dbReference type="PROSITE" id="PS50927"/>
    </source>
</evidence>
<sequence length="822" mass="92694">MALYFVFLHLTLLLYFSYPTNAQYFFDPVVNVSTTWINNPSSCPSRTFLDGSAVRIIFNRRVSFYTLLGFGFYSCGNCTSYQLSVFVYNADTFLTFASVIWSSNRNNLVRDNATLEFTQEGDLILRDVDNSFVWSTNTTNRSIVGLIVTDLGNLVLFNANNSIVWKSSDYPTDTLVLGNKLSEGQRLIASVSKSNSTEGLFSLFVNAKGLFAYVESNPPVSYFEYSVSEPKKRKDPSYMIFMNGSVTLYILNDEQNYPDCTYLVPPASSIQFLKLDIDGHLRVFESEKGQVADLWQPFMDVCGYPLACGNYGICSLGQCTCPQLISNGISFFKPIDDRQPNLGCYETTPLSCQAPQDHILLHLEDITYFHLTDGINSMTLERCKEICLGNCSCKAAFFRYLESETNGECFIQNDVFSLIDNAKNIDDYKQLVFIKVQMMTNGVHSPSKPSSNVLFQTHGIKVYIIIIAGLSITVTSYVIWKKKRNVSDKSINYSDQLPGMPTRFSYKDLRVATKNFSNKLGEGGFGTVYEGTLTDGTKVAVKRLYGLRNMKSSFLVEVETISSIHHVNLVRLLGYCVDASHQLLVYEYMCNGSLDNWIYSRNQNPTLDWQTRKKIILDIAKGLTYLHEECEQKIVHLDIKPQNILLDNKFNAKVSDFGLSKLIDREQSKVMTTMRGTLGYLAPEWLTSVITEKVDVFSFGIVVIEMLCGRKNLDFSQPEECIHLLSLLEKSAKEDQLHDMVDKICEDLELPREEAVKMMKVADWCLQNEYSERPSMSVVVKILEGAMDIEVDLASKFSSALPASTTVVAWSPLLSSVLSGPR</sequence>
<proteinExistence type="inferred from homology"/>
<feature type="chain" id="PRO_5013653488" description="Receptor-like serine/threonine-protein kinase" evidence="21">
    <location>
        <begin position="23"/>
        <end position="822"/>
    </location>
</feature>
<evidence type="ECO:0000256" key="2">
    <source>
        <dbReference type="ARBA" id="ARBA00022527"/>
    </source>
</evidence>
<evidence type="ECO:0000256" key="7">
    <source>
        <dbReference type="ARBA" id="ARBA00022729"/>
    </source>
</evidence>
<feature type="binding site" evidence="20">
    <location>
        <position position="542"/>
    </location>
    <ligand>
        <name>ATP</name>
        <dbReference type="ChEBI" id="CHEBI:30616"/>
    </ligand>
</feature>
<comment type="catalytic activity">
    <reaction evidence="18 19">
        <text>L-seryl-[protein] + ATP = O-phospho-L-seryl-[protein] + ADP + H(+)</text>
        <dbReference type="Rhea" id="RHEA:17989"/>
        <dbReference type="Rhea" id="RHEA-COMP:9863"/>
        <dbReference type="Rhea" id="RHEA-COMP:11604"/>
        <dbReference type="ChEBI" id="CHEBI:15378"/>
        <dbReference type="ChEBI" id="CHEBI:29999"/>
        <dbReference type="ChEBI" id="CHEBI:30616"/>
        <dbReference type="ChEBI" id="CHEBI:83421"/>
        <dbReference type="ChEBI" id="CHEBI:456216"/>
        <dbReference type="EC" id="2.7.11.1"/>
    </reaction>
</comment>
<evidence type="ECO:0000256" key="15">
    <source>
        <dbReference type="ARBA" id="ARBA00023170"/>
    </source>
</evidence>
<dbReference type="PANTHER" id="PTHR47976">
    <property type="entry name" value="G-TYPE LECTIN S-RECEPTOR-LIKE SERINE/THREONINE-PROTEIN KINASE SD2-5"/>
    <property type="match status" value="1"/>
</dbReference>
<comment type="catalytic activity">
    <reaction evidence="17 19">
        <text>L-threonyl-[protein] + ATP = O-phospho-L-threonyl-[protein] + ADP + H(+)</text>
        <dbReference type="Rhea" id="RHEA:46608"/>
        <dbReference type="Rhea" id="RHEA-COMP:11060"/>
        <dbReference type="Rhea" id="RHEA-COMP:11605"/>
        <dbReference type="ChEBI" id="CHEBI:15378"/>
        <dbReference type="ChEBI" id="CHEBI:30013"/>
        <dbReference type="ChEBI" id="CHEBI:30616"/>
        <dbReference type="ChEBI" id="CHEBI:61977"/>
        <dbReference type="ChEBI" id="CHEBI:456216"/>
        <dbReference type="EC" id="2.7.11.1"/>
    </reaction>
</comment>
<dbReference type="PIRSF" id="PIRSF000641">
    <property type="entry name" value="SRK"/>
    <property type="match status" value="1"/>
</dbReference>
<dbReference type="InterPro" id="IPR008271">
    <property type="entry name" value="Ser/Thr_kinase_AS"/>
</dbReference>
<keyword evidence="13" id="KW-0472">Membrane</keyword>
<organism evidence="25 26">
    <name type="scientific">Aquilegia coerulea</name>
    <name type="common">Rocky mountain columbine</name>
    <dbReference type="NCBI Taxonomy" id="218851"/>
    <lineage>
        <taxon>Eukaryota</taxon>
        <taxon>Viridiplantae</taxon>
        <taxon>Streptophyta</taxon>
        <taxon>Embryophyta</taxon>
        <taxon>Tracheophyta</taxon>
        <taxon>Spermatophyta</taxon>
        <taxon>Magnoliopsida</taxon>
        <taxon>Ranunculales</taxon>
        <taxon>Ranunculaceae</taxon>
        <taxon>Thalictroideae</taxon>
        <taxon>Aquilegia</taxon>
    </lineage>
</organism>
<dbReference type="GO" id="GO:0004674">
    <property type="term" value="F:protein serine/threonine kinase activity"/>
    <property type="evidence" value="ECO:0007669"/>
    <property type="project" value="UniProtKB-KW"/>
</dbReference>
<evidence type="ECO:0000256" key="8">
    <source>
        <dbReference type="ARBA" id="ARBA00022734"/>
    </source>
</evidence>
<dbReference type="CDD" id="cd01098">
    <property type="entry name" value="PAN_AP_plant"/>
    <property type="match status" value="1"/>
</dbReference>
<dbReference type="InterPro" id="IPR001480">
    <property type="entry name" value="Bulb-type_lectin_dom"/>
</dbReference>
<dbReference type="CDD" id="cd14066">
    <property type="entry name" value="STKc_IRAK"/>
    <property type="match status" value="1"/>
</dbReference>
<evidence type="ECO:0000256" key="3">
    <source>
        <dbReference type="ARBA" id="ARBA00022536"/>
    </source>
</evidence>
<evidence type="ECO:0000313" key="25">
    <source>
        <dbReference type="EMBL" id="PIA33959.1"/>
    </source>
</evidence>
<evidence type="ECO:0000256" key="13">
    <source>
        <dbReference type="ARBA" id="ARBA00023136"/>
    </source>
</evidence>
<keyword evidence="3" id="KW-0245">EGF-like domain</keyword>
<dbReference type="STRING" id="218851.A0A2G5CRT5"/>
<dbReference type="EMBL" id="KZ305056">
    <property type="protein sequence ID" value="PIA33959.1"/>
    <property type="molecule type" value="Genomic_DNA"/>
</dbReference>
<keyword evidence="14" id="KW-1015">Disulfide bond</keyword>
<dbReference type="SUPFAM" id="SSF51110">
    <property type="entry name" value="alpha-D-mannose-specific plant lectins"/>
    <property type="match status" value="1"/>
</dbReference>
<dbReference type="InParanoid" id="A0A2G5CRT5"/>
<evidence type="ECO:0000256" key="12">
    <source>
        <dbReference type="ARBA" id="ARBA00022989"/>
    </source>
</evidence>
<dbReference type="PROSITE" id="PS50011">
    <property type="entry name" value="PROTEIN_KINASE_DOM"/>
    <property type="match status" value="1"/>
</dbReference>
<dbReference type="Gene3D" id="1.10.510.10">
    <property type="entry name" value="Transferase(Phosphotransferase) domain 1"/>
    <property type="match status" value="1"/>
</dbReference>
<dbReference type="InterPro" id="IPR017441">
    <property type="entry name" value="Protein_kinase_ATP_BS"/>
</dbReference>
<evidence type="ECO:0000256" key="14">
    <source>
        <dbReference type="ARBA" id="ARBA00023157"/>
    </source>
</evidence>
<dbReference type="GO" id="GO:0030246">
    <property type="term" value="F:carbohydrate binding"/>
    <property type="evidence" value="ECO:0007669"/>
    <property type="project" value="UniProtKB-KW"/>
</dbReference>
<dbReference type="EC" id="2.7.11.1" evidence="19"/>
<dbReference type="InterPro" id="IPR036426">
    <property type="entry name" value="Bulb-type_lectin_dom_sf"/>
</dbReference>
<evidence type="ECO:0000256" key="4">
    <source>
        <dbReference type="ARBA" id="ARBA00022553"/>
    </source>
</evidence>
<evidence type="ECO:0000259" key="24">
    <source>
        <dbReference type="PROSITE" id="PS50948"/>
    </source>
</evidence>
<dbReference type="PANTHER" id="PTHR47976:SF30">
    <property type="entry name" value="RECEPTOR-LIKE SERINE_THREONINE-PROTEIN KINASE"/>
    <property type="match status" value="1"/>
</dbReference>
<evidence type="ECO:0000256" key="16">
    <source>
        <dbReference type="ARBA" id="ARBA00023180"/>
    </source>
</evidence>
<dbReference type="FunFam" id="1.10.510.10:FF:000248">
    <property type="entry name" value="S-receptor-like kinase 5"/>
    <property type="match status" value="1"/>
</dbReference>
<dbReference type="GO" id="GO:0005524">
    <property type="term" value="F:ATP binding"/>
    <property type="evidence" value="ECO:0007669"/>
    <property type="project" value="UniProtKB-UniRule"/>
</dbReference>
<feature type="domain" description="Bulb-type lectin" evidence="23">
    <location>
        <begin position="45"/>
        <end position="169"/>
    </location>
</feature>
<keyword evidence="2 19" id="KW-0723">Serine/threonine-protein kinase</keyword>
<keyword evidence="8" id="KW-0430">Lectin</keyword>
<dbReference type="GO" id="GO:0106310">
    <property type="term" value="F:protein serine kinase activity"/>
    <property type="evidence" value="ECO:0007669"/>
    <property type="project" value="RHEA"/>
</dbReference>
<keyword evidence="15" id="KW-0675">Receptor</keyword>
<dbReference type="Proteomes" id="UP000230069">
    <property type="component" value="Unassembled WGS sequence"/>
</dbReference>
<dbReference type="InterPro" id="IPR011009">
    <property type="entry name" value="Kinase-like_dom_sf"/>
</dbReference>
<evidence type="ECO:0000256" key="1">
    <source>
        <dbReference type="ARBA" id="ARBA00004479"/>
    </source>
</evidence>
<evidence type="ECO:0000256" key="10">
    <source>
        <dbReference type="ARBA" id="ARBA00022777"/>
    </source>
</evidence>
<dbReference type="Gene3D" id="3.30.200.20">
    <property type="entry name" value="Phosphorylase Kinase, domain 1"/>
    <property type="match status" value="1"/>
</dbReference>
<keyword evidence="11 19" id="KW-0067">ATP-binding</keyword>
<keyword evidence="12" id="KW-1133">Transmembrane helix</keyword>
<dbReference type="Pfam" id="PF08276">
    <property type="entry name" value="PAN_2"/>
    <property type="match status" value="1"/>
</dbReference>
<reference evidence="25 26" key="1">
    <citation type="submission" date="2017-09" db="EMBL/GenBank/DDBJ databases">
        <title>WGS assembly of Aquilegia coerulea Goldsmith.</title>
        <authorList>
            <person name="Hodges S."/>
            <person name="Kramer E."/>
            <person name="Nordborg M."/>
            <person name="Tomkins J."/>
            <person name="Borevitz J."/>
            <person name="Derieg N."/>
            <person name="Yan J."/>
            <person name="Mihaltcheva S."/>
            <person name="Hayes R.D."/>
            <person name="Rokhsar D."/>
        </authorList>
    </citation>
    <scope>NUCLEOTIDE SEQUENCE [LARGE SCALE GENOMIC DNA]</scope>
    <source>
        <strain evidence="26">cv. Goldsmith</strain>
    </source>
</reference>
<dbReference type="InterPro" id="IPR024171">
    <property type="entry name" value="SRK-like_kinase"/>
</dbReference>
<dbReference type="GO" id="GO:0016020">
    <property type="term" value="C:membrane"/>
    <property type="evidence" value="ECO:0007669"/>
    <property type="project" value="UniProtKB-SubCell"/>
</dbReference>